<feature type="domain" description="BPTI/Kunitz inhibitor" evidence="11">
    <location>
        <begin position="74"/>
        <end position="124"/>
    </location>
</feature>
<evidence type="ECO:0000256" key="2">
    <source>
        <dbReference type="ARBA" id="ARBA00022525"/>
    </source>
</evidence>
<dbReference type="InterPro" id="IPR050098">
    <property type="entry name" value="TFPI/VKTCI-like"/>
</dbReference>
<evidence type="ECO:0000256" key="8">
    <source>
        <dbReference type="ARBA" id="ARBA00034146"/>
    </source>
</evidence>
<evidence type="ECO:0000256" key="6">
    <source>
        <dbReference type="ARBA" id="ARBA00023157"/>
    </source>
</evidence>
<feature type="chain" id="PRO_5007286146" evidence="10">
    <location>
        <begin position="20"/>
        <end position="225"/>
    </location>
</feature>
<dbReference type="PROSITE" id="PS50279">
    <property type="entry name" value="BPTI_KUNITZ_2"/>
    <property type="match status" value="1"/>
</dbReference>
<evidence type="ECO:0000256" key="4">
    <source>
        <dbReference type="ARBA" id="ARBA00022737"/>
    </source>
</evidence>
<reference evidence="12" key="1">
    <citation type="journal article" date="2016" name="Ticks Tick Borne Dis.">
        <title>De novo assembly and annotation of the salivary gland transcriptome of Rhipicephalus appendiculatus male and female ticks during blood feeding.</title>
        <authorList>
            <person name="de Castro M.H."/>
            <person name="de Klerk D."/>
            <person name="Pienaar R."/>
            <person name="Latif A.A."/>
            <person name="Rees D.J."/>
            <person name="Mans B.J."/>
        </authorList>
    </citation>
    <scope>NUCLEOTIDE SEQUENCE</scope>
    <source>
        <tissue evidence="12">Salivary glands</tissue>
    </source>
</reference>
<dbReference type="SMART" id="SM00131">
    <property type="entry name" value="KU"/>
    <property type="match status" value="1"/>
</dbReference>
<keyword evidence="6" id="KW-1015">Disulfide bond</keyword>
<keyword evidence="3" id="KW-0646">Protease inhibitor</keyword>
<comment type="subcellular location">
    <subcellularLocation>
        <location evidence="1">Secreted</location>
    </subcellularLocation>
</comment>
<keyword evidence="7" id="KW-1199">Hemostasis impairing toxin</keyword>
<dbReference type="Gene3D" id="4.10.410.10">
    <property type="entry name" value="Pancreatic trypsin inhibitor Kunitz domain"/>
    <property type="match status" value="2"/>
</dbReference>
<protein>
    <submittedName>
        <fullName evidence="12">Tissue factor pathway inhibitor</fullName>
    </submittedName>
</protein>
<keyword evidence="5" id="KW-0722">Serine protease inhibitor</keyword>
<dbReference type="InterPro" id="IPR020901">
    <property type="entry name" value="Prtase_inh_Kunz-CS"/>
</dbReference>
<evidence type="ECO:0000256" key="9">
    <source>
        <dbReference type="SAM" id="MobiDB-lite"/>
    </source>
</evidence>
<evidence type="ECO:0000256" key="5">
    <source>
        <dbReference type="ARBA" id="ARBA00022900"/>
    </source>
</evidence>
<keyword evidence="4" id="KW-0677">Repeat</keyword>
<dbReference type="PROSITE" id="PS00280">
    <property type="entry name" value="BPTI_KUNITZ_1"/>
    <property type="match status" value="1"/>
</dbReference>
<dbReference type="InterPro" id="IPR036880">
    <property type="entry name" value="Kunitz_BPTI_sf"/>
</dbReference>
<name>A0A131YUE9_RHIAP</name>
<evidence type="ECO:0000256" key="3">
    <source>
        <dbReference type="ARBA" id="ARBA00022690"/>
    </source>
</evidence>
<accession>A0A131YUE9</accession>
<evidence type="ECO:0000259" key="11">
    <source>
        <dbReference type="PROSITE" id="PS50279"/>
    </source>
</evidence>
<dbReference type="PANTHER" id="PTHR10083">
    <property type="entry name" value="KUNITZ-TYPE PROTEASE INHIBITOR-RELATED"/>
    <property type="match status" value="1"/>
</dbReference>
<dbReference type="AlphaFoldDB" id="A0A131YUE9"/>
<dbReference type="InterPro" id="IPR002223">
    <property type="entry name" value="Kunitz_BPTI"/>
</dbReference>
<keyword evidence="10" id="KW-0732">Signal</keyword>
<dbReference type="PRINTS" id="PR00759">
    <property type="entry name" value="BASICPTASE"/>
</dbReference>
<evidence type="ECO:0000256" key="1">
    <source>
        <dbReference type="ARBA" id="ARBA00004613"/>
    </source>
</evidence>
<dbReference type="SUPFAM" id="SSF57362">
    <property type="entry name" value="BPTI-like"/>
    <property type="match status" value="2"/>
</dbReference>
<sequence>MGLLFCGYALAIWIALVSGLNGNTATNEIGDSGPSTTDVGTIRNGASNGSLTFLPGPGGAFGNGAAVGVAPAKCMKPPKKGPCRARILLWFYDYNDKHCKLFAYGGCDGNSNQFNSEVKCQHECMPGKPKKRLCSLSPQIGWHNNKRKWVFNAVNGTCSRLPGRQFSKSANGFPSCKKCMARCSDLSVAAVCPSSSGTHLPGRVLERNPQPQNSPTTPERMLSPE</sequence>
<feature type="region of interest" description="Disordered" evidence="9">
    <location>
        <begin position="196"/>
        <end position="225"/>
    </location>
</feature>
<proteinExistence type="predicted"/>
<organism evidence="12">
    <name type="scientific">Rhipicephalus appendiculatus</name>
    <name type="common">Brown ear tick</name>
    <dbReference type="NCBI Taxonomy" id="34631"/>
    <lineage>
        <taxon>Eukaryota</taxon>
        <taxon>Metazoa</taxon>
        <taxon>Ecdysozoa</taxon>
        <taxon>Arthropoda</taxon>
        <taxon>Chelicerata</taxon>
        <taxon>Arachnida</taxon>
        <taxon>Acari</taxon>
        <taxon>Parasitiformes</taxon>
        <taxon>Ixodida</taxon>
        <taxon>Ixodoidea</taxon>
        <taxon>Ixodidae</taxon>
        <taxon>Rhipicephalinae</taxon>
        <taxon>Rhipicephalus</taxon>
        <taxon>Rhipicephalus</taxon>
    </lineage>
</organism>
<keyword evidence="7" id="KW-0800">Toxin</keyword>
<feature type="signal peptide" evidence="10">
    <location>
        <begin position="1"/>
        <end position="19"/>
    </location>
</feature>
<evidence type="ECO:0000313" key="12">
    <source>
        <dbReference type="EMBL" id="JAP82162.1"/>
    </source>
</evidence>
<dbReference type="Pfam" id="PF00014">
    <property type="entry name" value="Kunitz_BPTI"/>
    <property type="match status" value="1"/>
</dbReference>
<keyword evidence="2" id="KW-0964">Secreted</keyword>
<dbReference type="GO" id="GO:0004867">
    <property type="term" value="F:serine-type endopeptidase inhibitor activity"/>
    <property type="evidence" value="ECO:0007669"/>
    <property type="project" value="UniProtKB-KW"/>
</dbReference>
<keyword evidence="8" id="KW-1203">Blood coagulation cascade inhibiting toxin</keyword>
<dbReference type="PANTHER" id="PTHR10083:SF376">
    <property type="entry name" value="SERINE PEPTIDASE INHIBITOR, KUNITZ TYPE, 3"/>
    <property type="match status" value="1"/>
</dbReference>
<dbReference type="GO" id="GO:0005615">
    <property type="term" value="C:extracellular space"/>
    <property type="evidence" value="ECO:0007669"/>
    <property type="project" value="TreeGrafter"/>
</dbReference>
<dbReference type="EMBL" id="GEDV01006395">
    <property type="protein sequence ID" value="JAP82162.1"/>
    <property type="molecule type" value="Transcribed_RNA"/>
</dbReference>
<dbReference type="FunFam" id="4.10.410.10:FF:000020">
    <property type="entry name" value="Collagen, type VI, alpha 3"/>
    <property type="match status" value="1"/>
</dbReference>
<evidence type="ECO:0000256" key="10">
    <source>
        <dbReference type="SAM" id="SignalP"/>
    </source>
</evidence>
<evidence type="ECO:0000256" key="7">
    <source>
        <dbReference type="ARBA" id="ARBA00023240"/>
    </source>
</evidence>